<keyword evidence="3" id="KW-1185">Reference proteome</keyword>
<reference evidence="2" key="1">
    <citation type="journal article" date="2019" name="bioRxiv">
        <title>The Genome of the Zebra Mussel, Dreissena polymorpha: A Resource for Invasive Species Research.</title>
        <authorList>
            <person name="McCartney M.A."/>
            <person name="Auch B."/>
            <person name="Kono T."/>
            <person name="Mallez S."/>
            <person name="Zhang Y."/>
            <person name="Obille A."/>
            <person name="Becker A."/>
            <person name="Abrahante J.E."/>
            <person name="Garbe J."/>
            <person name="Badalamenti J.P."/>
            <person name="Herman A."/>
            <person name="Mangelson H."/>
            <person name="Liachko I."/>
            <person name="Sullivan S."/>
            <person name="Sone E.D."/>
            <person name="Koren S."/>
            <person name="Silverstein K.A.T."/>
            <person name="Beckman K.B."/>
            <person name="Gohl D.M."/>
        </authorList>
    </citation>
    <scope>NUCLEOTIDE SEQUENCE</scope>
    <source>
        <strain evidence="2">Duluth1</strain>
        <tissue evidence="2">Whole animal</tissue>
    </source>
</reference>
<dbReference type="AlphaFoldDB" id="A0A9D4G7D4"/>
<reference evidence="2" key="2">
    <citation type="submission" date="2020-11" db="EMBL/GenBank/DDBJ databases">
        <authorList>
            <person name="McCartney M.A."/>
            <person name="Auch B."/>
            <person name="Kono T."/>
            <person name="Mallez S."/>
            <person name="Becker A."/>
            <person name="Gohl D.M."/>
            <person name="Silverstein K.A.T."/>
            <person name="Koren S."/>
            <person name="Bechman K.B."/>
            <person name="Herman A."/>
            <person name="Abrahante J.E."/>
            <person name="Garbe J."/>
        </authorList>
    </citation>
    <scope>NUCLEOTIDE SEQUENCE</scope>
    <source>
        <strain evidence="2">Duluth1</strain>
        <tissue evidence="2">Whole animal</tissue>
    </source>
</reference>
<protein>
    <submittedName>
        <fullName evidence="2">Uncharacterized protein</fullName>
    </submittedName>
</protein>
<dbReference type="EMBL" id="JAIWYP010000006">
    <property type="protein sequence ID" value="KAH3811861.1"/>
    <property type="molecule type" value="Genomic_DNA"/>
</dbReference>
<gene>
    <name evidence="2" type="ORF">DPMN_140277</name>
</gene>
<sequence length="63" mass="6779">MCLMVAGNTAQRPQLSPDKTQTHSINKPLGIPSVNVKAAQATVSPPEMHHMVTCERSTHGQTN</sequence>
<organism evidence="2 3">
    <name type="scientific">Dreissena polymorpha</name>
    <name type="common">Zebra mussel</name>
    <name type="synonym">Mytilus polymorpha</name>
    <dbReference type="NCBI Taxonomy" id="45954"/>
    <lineage>
        <taxon>Eukaryota</taxon>
        <taxon>Metazoa</taxon>
        <taxon>Spiralia</taxon>
        <taxon>Lophotrochozoa</taxon>
        <taxon>Mollusca</taxon>
        <taxon>Bivalvia</taxon>
        <taxon>Autobranchia</taxon>
        <taxon>Heteroconchia</taxon>
        <taxon>Euheterodonta</taxon>
        <taxon>Imparidentia</taxon>
        <taxon>Neoheterodontei</taxon>
        <taxon>Myida</taxon>
        <taxon>Dreissenoidea</taxon>
        <taxon>Dreissenidae</taxon>
        <taxon>Dreissena</taxon>
    </lineage>
</organism>
<comment type="caution">
    <text evidence="2">The sequence shown here is derived from an EMBL/GenBank/DDBJ whole genome shotgun (WGS) entry which is preliminary data.</text>
</comment>
<dbReference type="Proteomes" id="UP000828390">
    <property type="component" value="Unassembled WGS sequence"/>
</dbReference>
<name>A0A9D4G7D4_DREPO</name>
<feature type="region of interest" description="Disordered" evidence="1">
    <location>
        <begin position="1"/>
        <end position="29"/>
    </location>
</feature>
<evidence type="ECO:0000313" key="2">
    <source>
        <dbReference type="EMBL" id="KAH3811861.1"/>
    </source>
</evidence>
<accession>A0A9D4G7D4</accession>
<proteinExistence type="predicted"/>
<evidence type="ECO:0000256" key="1">
    <source>
        <dbReference type="SAM" id="MobiDB-lite"/>
    </source>
</evidence>
<evidence type="ECO:0000313" key="3">
    <source>
        <dbReference type="Proteomes" id="UP000828390"/>
    </source>
</evidence>
<feature type="compositionally biased region" description="Polar residues" evidence="1">
    <location>
        <begin position="8"/>
        <end position="25"/>
    </location>
</feature>